<comment type="catalytic activity">
    <reaction evidence="1 14 17">
        <text>(2R)-3-phosphoglycerate + ATP = (2R)-3-phospho-glyceroyl phosphate + ADP</text>
        <dbReference type="Rhea" id="RHEA:14801"/>
        <dbReference type="ChEBI" id="CHEBI:30616"/>
        <dbReference type="ChEBI" id="CHEBI:57604"/>
        <dbReference type="ChEBI" id="CHEBI:58272"/>
        <dbReference type="ChEBI" id="CHEBI:456216"/>
        <dbReference type="EC" id="2.7.2.3"/>
    </reaction>
</comment>
<evidence type="ECO:0000256" key="7">
    <source>
        <dbReference type="ARBA" id="ARBA00016471"/>
    </source>
</evidence>
<evidence type="ECO:0000256" key="5">
    <source>
        <dbReference type="ARBA" id="ARBA00011245"/>
    </source>
</evidence>
<evidence type="ECO:0000256" key="10">
    <source>
        <dbReference type="ARBA" id="ARBA00022741"/>
    </source>
</evidence>
<evidence type="ECO:0000256" key="3">
    <source>
        <dbReference type="ARBA" id="ARBA00004838"/>
    </source>
</evidence>
<evidence type="ECO:0000256" key="1">
    <source>
        <dbReference type="ARBA" id="ARBA00000642"/>
    </source>
</evidence>
<comment type="subunit">
    <text evidence="5 14">Monomer.</text>
</comment>
<name>A0A1M6H8R2_9FIRM</name>
<dbReference type="InterPro" id="IPR001576">
    <property type="entry name" value="Phosphoglycerate_kinase"/>
</dbReference>
<keyword evidence="12 14" id="KW-0067">ATP-binding</keyword>
<evidence type="ECO:0000313" key="19">
    <source>
        <dbReference type="Proteomes" id="UP000184442"/>
    </source>
</evidence>
<feature type="binding site" evidence="14 15">
    <location>
        <begin position="22"/>
        <end position="24"/>
    </location>
    <ligand>
        <name>substrate</name>
    </ligand>
</feature>
<keyword evidence="13 14" id="KW-0324">Glycolysis</keyword>
<dbReference type="PIRSF" id="PIRSF000724">
    <property type="entry name" value="Pgk"/>
    <property type="match status" value="1"/>
</dbReference>
<feature type="binding site" evidence="14">
    <location>
        <position position="120"/>
    </location>
    <ligand>
        <name>substrate</name>
    </ligand>
</feature>
<keyword evidence="9 14" id="KW-0808">Transferase</keyword>
<dbReference type="STRING" id="1122184.SAMN02745176_02691"/>
<keyword evidence="19" id="KW-1185">Reference proteome</keyword>
<feature type="binding site" evidence="14">
    <location>
        <position position="294"/>
    </location>
    <ligand>
        <name>ATP</name>
        <dbReference type="ChEBI" id="CHEBI:30616"/>
    </ligand>
</feature>
<dbReference type="GO" id="GO:0006094">
    <property type="term" value="P:gluconeogenesis"/>
    <property type="evidence" value="ECO:0007669"/>
    <property type="project" value="TreeGrafter"/>
</dbReference>
<gene>
    <name evidence="14" type="primary">pgk</name>
    <name evidence="18" type="ORF">SAMN02745176_02691</name>
</gene>
<feature type="binding site" evidence="14 15">
    <location>
        <begin position="61"/>
        <end position="64"/>
    </location>
    <ligand>
        <name>substrate</name>
    </ligand>
</feature>
<dbReference type="PANTHER" id="PTHR11406:SF23">
    <property type="entry name" value="PHOSPHOGLYCERATE KINASE 1, CHLOROPLASTIC-RELATED"/>
    <property type="match status" value="1"/>
</dbReference>
<keyword evidence="8 14" id="KW-0963">Cytoplasm</keyword>
<dbReference type="OrthoDB" id="9808460at2"/>
<dbReference type="PRINTS" id="PR00477">
    <property type="entry name" value="PHGLYCKINASE"/>
</dbReference>
<evidence type="ECO:0000256" key="4">
    <source>
        <dbReference type="ARBA" id="ARBA00008982"/>
    </source>
</evidence>
<dbReference type="HAMAP" id="MF_00145">
    <property type="entry name" value="Phosphoglyc_kinase"/>
    <property type="match status" value="1"/>
</dbReference>
<keyword evidence="11 14" id="KW-0418">Kinase</keyword>
<feature type="binding site" evidence="14">
    <location>
        <position position="38"/>
    </location>
    <ligand>
        <name>substrate</name>
    </ligand>
</feature>
<dbReference type="CDD" id="cd00318">
    <property type="entry name" value="Phosphoglycerate_kinase"/>
    <property type="match status" value="1"/>
</dbReference>
<evidence type="ECO:0000256" key="6">
    <source>
        <dbReference type="ARBA" id="ARBA00013061"/>
    </source>
</evidence>
<keyword evidence="10 14" id="KW-0547">Nucleotide-binding</keyword>
<evidence type="ECO:0000256" key="13">
    <source>
        <dbReference type="ARBA" id="ARBA00023152"/>
    </source>
</evidence>
<dbReference type="UniPathway" id="UPA00109">
    <property type="reaction ID" value="UER00185"/>
</dbReference>
<evidence type="ECO:0000256" key="12">
    <source>
        <dbReference type="ARBA" id="ARBA00022840"/>
    </source>
</evidence>
<evidence type="ECO:0000256" key="17">
    <source>
        <dbReference type="RuleBase" id="RU000532"/>
    </source>
</evidence>
<dbReference type="PROSITE" id="PS00111">
    <property type="entry name" value="PGLYCERATE_KINASE"/>
    <property type="match status" value="1"/>
</dbReference>
<dbReference type="FunFam" id="3.40.50.1260:FF:000007">
    <property type="entry name" value="Phosphoglycerate kinase"/>
    <property type="match status" value="1"/>
</dbReference>
<evidence type="ECO:0000256" key="16">
    <source>
        <dbReference type="PIRSR" id="PIRSR000724-2"/>
    </source>
</evidence>
<comment type="subcellular location">
    <subcellularLocation>
        <location evidence="2 14">Cytoplasm</location>
    </subcellularLocation>
</comment>
<dbReference type="GO" id="GO:0004618">
    <property type="term" value="F:phosphoglycerate kinase activity"/>
    <property type="evidence" value="ECO:0007669"/>
    <property type="project" value="UniProtKB-UniRule"/>
</dbReference>
<evidence type="ECO:0000313" key="18">
    <source>
        <dbReference type="EMBL" id="SHJ18519.1"/>
    </source>
</evidence>
<feature type="binding site" evidence="14 16">
    <location>
        <begin position="351"/>
        <end position="354"/>
    </location>
    <ligand>
        <name>ATP</name>
        <dbReference type="ChEBI" id="CHEBI:30616"/>
    </ligand>
</feature>
<dbReference type="Gene3D" id="3.40.50.1260">
    <property type="entry name" value="Phosphoglycerate kinase, N-terminal domain"/>
    <property type="match status" value="2"/>
</dbReference>
<dbReference type="GO" id="GO:0006096">
    <property type="term" value="P:glycolytic process"/>
    <property type="evidence" value="ECO:0007669"/>
    <property type="project" value="UniProtKB-UniRule"/>
</dbReference>
<comment type="similarity">
    <text evidence="4 14 17">Belongs to the phosphoglycerate kinase family.</text>
</comment>
<dbReference type="Pfam" id="PF00162">
    <property type="entry name" value="PGK"/>
    <property type="match status" value="1"/>
</dbReference>
<evidence type="ECO:0000256" key="15">
    <source>
        <dbReference type="PIRSR" id="PIRSR000724-1"/>
    </source>
</evidence>
<dbReference type="RefSeq" id="WP_073026692.1">
    <property type="nucleotide sequence ID" value="NZ_FQZS01000019.1"/>
</dbReference>
<evidence type="ECO:0000256" key="9">
    <source>
        <dbReference type="ARBA" id="ARBA00022679"/>
    </source>
</evidence>
<dbReference type="EMBL" id="FQZS01000019">
    <property type="protein sequence ID" value="SHJ18519.1"/>
    <property type="molecule type" value="Genomic_DNA"/>
</dbReference>
<comment type="pathway">
    <text evidence="3 14">Carbohydrate degradation; glycolysis; pyruvate from D-glyceraldehyde 3-phosphate: step 2/5.</text>
</comment>
<proteinExistence type="inferred from homology"/>
<dbReference type="GO" id="GO:0043531">
    <property type="term" value="F:ADP binding"/>
    <property type="evidence" value="ECO:0007669"/>
    <property type="project" value="TreeGrafter"/>
</dbReference>
<evidence type="ECO:0000256" key="14">
    <source>
        <dbReference type="HAMAP-Rule" id="MF_00145"/>
    </source>
</evidence>
<dbReference type="SUPFAM" id="SSF53748">
    <property type="entry name" value="Phosphoglycerate kinase"/>
    <property type="match status" value="1"/>
</dbReference>
<dbReference type="InterPro" id="IPR036043">
    <property type="entry name" value="Phosphoglycerate_kinase_sf"/>
</dbReference>
<organism evidence="18 19">
    <name type="scientific">Lutispora thermophila DSM 19022</name>
    <dbReference type="NCBI Taxonomy" id="1122184"/>
    <lineage>
        <taxon>Bacteria</taxon>
        <taxon>Bacillati</taxon>
        <taxon>Bacillota</taxon>
        <taxon>Clostridia</taxon>
        <taxon>Lutisporales</taxon>
        <taxon>Lutisporaceae</taxon>
        <taxon>Lutispora</taxon>
    </lineage>
</organism>
<protein>
    <recommendedName>
        <fullName evidence="7 14">Phosphoglycerate kinase</fullName>
        <ecNumber evidence="6 14">2.7.2.3</ecNumber>
    </recommendedName>
</protein>
<feature type="binding site" evidence="14 16">
    <location>
        <position position="203"/>
    </location>
    <ligand>
        <name>ATP</name>
        <dbReference type="ChEBI" id="CHEBI:30616"/>
    </ligand>
</feature>
<feature type="binding site" evidence="15">
    <location>
        <position position="38"/>
    </location>
    <ligand>
        <name>(2R)-3-phosphoglycerate</name>
        <dbReference type="ChEBI" id="CHEBI:58272"/>
    </ligand>
</feature>
<dbReference type="GO" id="GO:0005829">
    <property type="term" value="C:cytosol"/>
    <property type="evidence" value="ECO:0007669"/>
    <property type="project" value="TreeGrafter"/>
</dbReference>
<evidence type="ECO:0000256" key="8">
    <source>
        <dbReference type="ARBA" id="ARBA00022490"/>
    </source>
</evidence>
<evidence type="ECO:0000256" key="11">
    <source>
        <dbReference type="ARBA" id="ARBA00022777"/>
    </source>
</evidence>
<feature type="binding site" evidence="15">
    <location>
        <position position="120"/>
    </location>
    <ligand>
        <name>(2R)-3-phosphoglycerate</name>
        <dbReference type="ChEBI" id="CHEBI:58272"/>
    </ligand>
</feature>
<dbReference type="EC" id="2.7.2.3" evidence="6 14"/>
<dbReference type="InterPro" id="IPR015824">
    <property type="entry name" value="Phosphoglycerate_kinase_N"/>
</dbReference>
<dbReference type="GO" id="GO:0005524">
    <property type="term" value="F:ATP binding"/>
    <property type="evidence" value="ECO:0007669"/>
    <property type="project" value="UniProtKB-KW"/>
</dbReference>
<feature type="binding site" evidence="14 16">
    <location>
        <position position="325"/>
    </location>
    <ligand>
        <name>ATP</name>
        <dbReference type="ChEBI" id="CHEBI:30616"/>
    </ligand>
</feature>
<dbReference type="AlphaFoldDB" id="A0A1M6H8R2"/>
<dbReference type="PANTHER" id="PTHR11406">
    <property type="entry name" value="PHOSPHOGLYCERATE KINASE"/>
    <property type="match status" value="1"/>
</dbReference>
<reference evidence="18 19" key="1">
    <citation type="submission" date="2016-11" db="EMBL/GenBank/DDBJ databases">
        <authorList>
            <person name="Jaros S."/>
            <person name="Januszkiewicz K."/>
            <person name="Wedrychowicz H."/>
        </authorList>
    </citation>
    <scope>NUCLEOTIDE SEQUENCE [LARGE SCALE GENOMIC DNA]</scope>
    <source>
        <strain evidence="18 19">DSM 19022</strain>
    </source>
</reference>
<feature type="binding site" evidence="14">
    <location>
        <position position="153"/>
    </location>
    <ligand>
        <name>substrate</name>
    </ligand>
</feature>
<evidence type="ECO:0000256" key="2">
    <source>
        <dbReference type="ARBA" id="ARBA00004496"/>
    </source>
</evidence>
<accession>A0A1M6H8R2</accession>
<feature type="binding site" evidence="15">
    <location>
        <position position="153"/>
    </location>
    <ligand>
        <name>(2R)-3-phosphoglycerate</name>
        <dbReference type="ChEBI" id="CHEBI:58272"/>
    </ligand>
</feature>
<dbReference type="Proteomes" id="UP000184442">
    <property type="component" value="Unassembled WGS sequence"/>
</dbReference>
<dbReference type="FunFam" id="3.40.50.1260:FF:000002">
    <property type="entry name" value="Phosphoglycerate kinase"/>
    <property type="match status" value="1"/>
</dbReference>
<dbReference type="InterPro" id="IPR015911">
    <property type="entry name" value="Phosphoglycerate_kinase_CS"/>
</dbReference>
<sequence>MLNKRTVEDLEVEGKKVLVRVDFNVPMDKEGNITDDRRIREALPTITYLRDKGAKVILMSHLGRPKGKVDPQYSLKPVAKRLSELLMQQVIMSQDVVGEDALKKSESLKDGDVMLIENVRFHGEEEKNAPEFAKKLSSLGELYVNDAFGTAHRAHASTAGVADYLPSAVGFLIKKELDVMGKALSNPERPFVAILGGAKVSDKIGVIENLIDKVDALLIGGGMAFNFLKAMGKETGKSILEEDKVELASELLKKAESKGVKLLLPVDIVVAKEFKVDAEHMTVDAGEIPEDYMGLDIGENTRRIYSEIVENAKTVVWNGPMGVFEMPAFSKGTYAIAEAMSKVNGTTIIGGGDSAAAVEQLGFGDKMTHISTGGGASLEFLEGKTLPGIAVINDK</sequence>